<feature type="region of interest" description="Disordered" evidence="1">
    <location>
        <begin position="213"/>
        <end position="364"/>
    </location>
</feature>
<feature type="compositionally biased region" description="Basic and acidic residues" evidence="1">
    <location>
        <begin position="267"/>
        <end position="276"/>
    </location>
</feature>
<accession>A0A8J2SDZ1</accession>
<feature type="compositionally biased region" description="Pro residues" evidence="1">
    <location>
        <begin position="383"/>
        <end position="406"/>
    </location>
</feature>
<feature type="compositionally biased region" description="Basic and acidic residues" evidence="1">
    <location>
        <begin position="800"/>
        <end position="810"/>
    </location>
</feature>
<reference evidence="2" key="1">
    <citation type="submission" date="2021-11" db="EMBL/GenBank/DDBJ databases">
        <authorList>
            <consortium name="Genoscope - CEA"/>
            <person name="William W."/>
        </authorList>
    </citation>
    <scope>NUCLEOTIDE SEQUENCE</scope>
</reference>
<feature type="compositionally biased region" description="Low complexity" evidence="1">
    <location>
        <begin position="429"/>
        <end position="440"/>
    </location>
</feature>
<dbReference type="Proteomes" id="UP000789595">
    <property type="component" value="Unassembled WGS sequence"/>
</dbReference>
<feature type="compositionally biased region" description="Basic and acidic residues" evidence="1">
    <location>
        <begin position="183"/>
        <end position="199"/>
    </location>
</feature>
<proteinExistence type="predicted"/>
<name>A0A8J2SDZ1_9STRA</name>
<feature type="compositionally biased region" description="Low complexity" evidence="1">
    <location>
        <begin position="93"/>
        <end position="103"/>
    </location>
</feature>
<organism evidence="2 3">
    <name type="scientific">Pelagomonas calceolata</name>
    <dbReference type="NCBI Taxonomy" id="35677"/>
    <lineage>
        <taxon>Eukaryota</taxon>
        <taxon>Sar</taxon>
        <taxon>Stramenopiles</taxon>
        <taxon>Ochrophyta</taxon>
        <taxon>Pelagophyceae</taxon>
        <taxon>Pelagomonadales</taxon>
        <taxon>Pelagomonadaceae</taxon>
        <taxon>Pelagomonas</taxon>
    </lineage>
</organism>
<evidence type="ECO:0000313" key="2">
    <source>
        <dbReference type="EMBL" id="CAH0365716.1"/>
    </source>
</evidence>
<feature type="compositionally biased region" description="Pro residues" evidence="1">
    <location>
        <begin position="104"/>
        <end position="120"/>
    </location>
</feature>
<protein>
    <submittedName>
        <fullName evidence="2">Uncharacterized protein</fullName>
    </submittedName>
</protein>
<feature type="compositionally biased region" description="Low complexity" evidence="1">
    <location>
        <begin position="279"/>
        <end position="317"/>
    </location>
</feature>
<feature type="region of interest" description="Disordered" evidence="1">
    <location>
        <begin position="613"/>
        <end position="665"/>
    </location>
</feature>
<feature type="region of interest" description="Disordered" evidence="1">
    <location>
        <begin position="693"/>
        <end position="823"/>
    </location>
</feature>
<sequence>MDRLNALRGTPSPNATAPSPTTSQKDAAEANDFFAALAGGADNITSRRRAPAKAAAPVEKTPARSFVALPSPSTSQKDDQEAQDFFSTLLQGSQPTPAATPAARPAPPPTPMSISPPPPQQTQQQRRVSFREPVDAPPPPLPRTVSEDNETPPKETDDVLKLVDSWGADASPDDEAARLAQLRADEERRRASEAHAESARKVALEEAAARAEAEVSGLRRVATASPEEGSRLTERRRARREATVWSAGGSSSSDADAATTPAPTAPKRTDSAEARDFFAALGAPVAEPAASPAPEAAPVEPEAPEAEVPAPEVAEAPAMPPLPETPVAEASSTKERTPDGARVVTTCAGAVARAPPPVEPSEIPGAVALPGLAAPKPIIPAADAPPPAPTEPVAPAEPAPPVPPTPAVAQPTTTTTTTARRNVVTSWGAATARRVPAAASPKPPSKTPAPANVVRGWGPAARAPAALPTPERNRAKAAAAAARRRSMAPSAPPEKKKVERKSSLTAPVAPKFAERKARPQRLSTEEQQLRAAAQKRAQLKARLAANARAVPGAAGTARRAARAAASPRRVAPQAKPAPAMRRGPTIAKPFTFGASRRQTVAFREPVSPPLAERLAKADAAVPSRWRKEPAPRTKRRQTLTQPASPALATKNLRQKPPPPQKKEEVCTDFKARELDQRILGDAGGCVGVPVVASRPCTAPAPPRLHATRAKPIAMSRDEYELSKPAFKARECPGGMARPSTAPAQQPRHTKHQRKTMSRPFSARPAPPQKFEVAKSSKPLTVAQTPPMPGLVRHQQATQRFEQKKRNEAKALKRRQSRGLVLRERDSNTQNLDARFEKRKAYDAELKRRQALRTVQAAQEADEAKRLEEETLRRERMTPAAKGGMQFVASAKRYGRHGSLTNPDDLVEETPLAGALVDYGTPQHAESDVYAATPVGEAAEGRIAEAVVEAC</sequence>
<feature type="region of interest" description="Disordered" evidence="1">
    <location>
        <begin position="547"/>
        <end position="592"/>
    </location>
</feature>
<feature type="compositionally biased region" description="Low complexity" evidence="1">
    <location>
        <begin position="407"/>
        <end position="419"/>
    </location>
</feature>
<feature type="compositionally biased region" description="Basic and acidic residues" evidence="1">
    <location>
        <begin position="151"/>
        <end position="161"/>
    </location>
</feature>
<feature type="region of interest" description="Disordered" evidence="1">
    <location>
        <begin position="1"/>
        <end position="199"/>
    </location>
</feature>
<evidence type="ECO:0000313" key="3">
    <source>
        <dbReference type="Proteomes" id="UP000789595"/>
    </source>
</evidence>
<keyword evidence="3" id="KW-1185">Reference proteome</keyword>
<comment type="caution">
    <text evidence="2">The sequence shown here is derived from an EMBL/GenBank/DDBJ whole genome shotgun (WGS) entry which is preliminary data.</text>
</comment>
<dbReference type="AlphaFoldDB" id="A0A8J2SDZ1"/>
<dbReference type="EMBL" id="CAKKNE010000001">
    <property type="protein sequence ID" value="CAH0365716.1"/>
    <property type="molecule type" value="Genomic_DNA"/>
</dbReference>
<evidence type="ECO:0000256" key="1">
    <source>
        <dbReference type="SAM" id="MobiDB-lite"/>
    </source>
</evidence>
<gene>
    <name evidence="2" type="ORF">PECAL_1P21680</name>
</gene>
<feature type="compositionally biased region" description="Low complexity" evidence="1">
    <location>
        <begin position="10"/>
        <end position="23"/>
    </location>
</feature>
<feature type="compositionally biased region" description="Low complexity" evidence="1">
    <location>
        <begin position="246"/>
        <end position="266"/>
    </location>
</feature>
<feature type="compositionally biased region" description="Low complexity" evidence="1">
    <location>
        <begin position="547"/>
        <end position="574"/>
    </location>
</feature>
<feature type="region of interest" description="Disordered" evidence="1">
    <location>
        <begin position="377"/>
        <end position="534"/>
    </location>
</feature>
<feature type="compositionally biased region" description="Basic and acidic residues" evidence="1">
    <location>
        <begin position="493"/>
        <end position="502"/>
    </location>
</feature>
<feature type="compositionally biased region" description="Low complexity" evidence="1">
    <location>
        <begin position="459"/>
        <end position="481"/>
    </location>
</feature>
<feature type="compositionally biased region" description="Basic and acidic residues" evidence="1">
    <location>
        <begin position="512"/>
        <end position="528"/>
    </location>
</feature>
<feature type="compositionally biased region" description="Basic residues" evidence="1">
    <location>
        <begin position="747"/>
        <end position="756"/>
    </location>
</feature>